<dbReference type="InterPro" id="IPR006636">
    <property type="entry name" value="STI1_HS-bd"/>
</dbReference>
<dbReference type="SMART" id="SM00213">
    <property type="entry name" value="UBQ"/>
    <property type="match status" value="1"/>
</dbReference>
<dbReference type="SUPFAM" id="SSF54236">
    <property type="entry name" value="Ubiquitin-like"/>
    <property type="match status" value="1"/>
</dbReference>
<feature type="compositionally biased region" description="Low complexity" evidence="1">
    <location>
        <begin position="191"/>
        <end position="210"/>
    </location>
</feature>
<dbReference type="EMBL" id="GDID01004646">
    <property type="protein sequence ID" value="JAP91960.1"/>
    <property type="molecule type" value="Transcribed_RNA"/>
</dbReference>
<feature type="domain" description="Ubiquitin-like" evidence="2">
    <location>
        <begin position="1"/>
        <end position="74"/>
    </location>
</feature>
<evidence type="ECO:0000256" key="1">
    <source>
        <dbReference type="SAM" id="MobiDB-lite"/>
    </source>
</evidence>
<feature type="non-terminal residue" evidence="3">
    <location>
        <position position="1"/>
    </location>
</feature>
<sequence>ICKVLKTQQMLDFEFEPSDSTKKLISAISERLNIPEEQLRLICQQSIMKADKTLEENKVSETTTIQVTVKKVAEPVQAASAQLSAPSLSTPSVPKPDVQQKSQPIDLIAMTSEKIKGDPILKKLAELDSKKLSDPDFIQVVLNCVSDEQKQNLVDKFFPPKPKAPEIPQDELTHPLPKSYVSCLLKKPEPKVYQQQKPSQPQVQKEQPQKTSTQPILTDELYEILSSPMMQQVLKNPAQFAQILQNPQIQQFFQANQQLAALMQNPEQLRTTLVKEMEKINGVDQKQLDQPEQTIEQLRQKYSQELEMIKAMGIAGIADDEILQMLAICNGNIEQVIANLFDQ</sequence>
<dbReference type="GO" id="GO:0031593">
    <property type="term" value="F:polyubiquitin modification-dependent protein binding"/>
    <property type="evidence" value="ECO:0007669"/>
    <property type="project" value="TreeGrafter"/>
</dbReference>
<dbReference type="Pfam" id="PF23195">
    <property type="entry name" value="UBQLN1"/>
    <property type="match status" value="1"/>
</dbReference>
<evidence type="ECO:0000259" key="2">
    <source>
        <dbReference type="PROSITE" id="PS50053"/>
    </source>
</evidence>
<gene>
    <name evidence="3" type="ORF">TPC1_16251</name>
</gene>
<evidence type="ECO:0000313" key="3">
    <source>
        <dbReference type="EMBL" id="JAP91960.1"/>
    </source>
</evidence>
<feature type="region of interest" description="Disordered" evidence="1">
    <location>
        <begin position="191"/>
        <end position="213"/>
    </location>
</feature>
<dbReference type="AlphaFoldDB" id="A0A146K4X3"/>
<organism evidence="3">
    <name type="scientific">Trepomonas sp. PC1</name>
    <dbReference type="NCBI Taxonomy" id="1076344"/>
    <lineage>
        <taxon>Eukaryota</taxon>
        <taxon>Metamonada</taxon>
        <taxon>Diplomonadida</taxon>
        <taxon>Hexamitidae</taxon>
        <taxon>Hexamitinae</taxon>
        <taxon>Trepomonas</taxon>
    </lineage>
</organism>
<dbReference type="CDD" id="cd17039">
    <property type="entry name" value="Ubl_ubiquitin_like"/>
    <property type="match status" value="1"/>
</dbReference>
<accession>A0A146K4X3</accession>
<dbReference type="SMART" id="SM00727">
    <property type="entry name" value="STI1"/>
    <property type="match status" value="1"/>
</dbReference>
<protein>
    <recommendedName>
        <fullName evidence="2">Ubiquitin-like domain-containing protein</fullName>
    </recommendedName>
</protein>
<dbReference type="InterPro" id="IPR015496">
    <property type="entry name" value="Ubiquilin"/>
</dbReference>
<reference evidence="3" key="1">
    <citation type="submission" date="2015-07" db="EMBL/GenBank/DDBJ databases">
        <title>Adaptation to a free-living lifestyle via gene acquisitions in the diplomonad Trepomonas sp. PC1.</title>
        <authorList>
            <person name="Xu F."/>
            <person name="Jerlstrom-Hultqvist J."/>
            <person name="Kolisko M."/>
            <person name="Simpson A.G.B."/>
            <person name="Roger A.J."/>
            <person name="Svard S.G."/>
            <person name="Andersson J.O."/>
        </authorList>
    </citation>
    <scope>NUCLEOTIDE SEQUENCE</scope>
    <source>
        <strain evidence="3">PC1</strain>
    </source>
</reference>
<name>A0A146K4X3_9EUKA</name>
<dbReference type="PROSITE" id="PS50053">
    <property type="entry name" value="UBIQUITIN_2"/>
    <property type="match status" value="1"/>
</dbReference>
<dbReference type="GO" id="GO:0006511">
    <property type="term" value="P:ubiquitin-dependent protein catabolic process"/>
    <property type="evidence" value="ECO:0007669"/>
    <property type="project" value="TreeGrafter"/>
</dbReference>
<dbReference type="InterPro" id="IPR029071">
    <property type="entry name" value="Ubiquitin-like_domsf"/>
</dbReference>
<dbReference type="GO" id="GO:0005829">
    <property type="term" value="C:cytosol"/>
    <property type="evidence" value="ECO:0007669"/>
    <property type="project" value="TreeGrafter"/>
</dbReference>
<dbReference type="Pfam" id="PF00240">
    <property type="entry name" value="ubiquitin"/>
    <property type="match status" value="1"/>
</dbReference>
<dbReference type="InterPro" id="IPR000626">
    <property type="entry name" value="Ubiquitin-like_dom"/>
</dbReference>
<dbReference type="Gene3D" id="1.10.8.10">
    <property type="entry name" value="DNA helicase RuvA subunit, C-terminal domain"/>
    <property type="match status" value="1"/>
</dbReference>
<proteinExistence type="predicted"/>
<dbReference type="PANTHER" id="PTHR10677:SF3">
    <property type="entry name" value="FI07626P-RELATED"/>
    <property type="match status" value="1"/>
</dbReference>
<dbReference type="PANTHER" id="PTHR10677">
    <property type="entry name" value="UBIQUILIN"/>
    <property type="match status" value="1"/>
</dbReference>
<dbReference type="Gene3D" id="3.10.20.90">
    <property type="entry name" value="Phosphatidylinositol 3-kinase Catalytic Subunit, Chain A, domain 1"/>
    <property type="match status" value="1"/>
</dbReference>